<dbReference type="AlphaFoldDB" id="A0A542X962"/>
<name>A0A542X962_9MICO</name>
<accession>A0A542X962</accession>
<dbReference type="NCBIfam" id="TIGR03544">
    <property type="entry name" value="DivI1A_domain"/>
    <property type="match status" value="1"/>
</dbReference>
<dbReference type="Gene3D" id="6.10.250.660">
    <property type="match status" value="1"/>
</dbReference>
<reference evidence="2 3" key="1">
    <citation type="submission" date="2019-06" db="EMBL/GenBank/DDBJ databases">
        <title>Sequencing the genomes of 1000 actinobacteria strains.</title>
        <authorList>
            <person name="Klenk H.-P."/>
        </authorList>
    </citation>
    <scope>NUCLEOTIDE SEQUENCE [LARGE SCALE GENOMIC DNA]</scope>
    <source>
        <strain evidence="2 3">DSM 24617</strain>
    </source>
</reference>
<gene>
    <name evidence="2" type="ORF">FB554_0474</name>
</gene>
<evidence type="ECO:0000313" key="2">
    <source>
        <dbReference type="EMBL" id="TQL32350.1"/>
    </source>
</evidence>
<evidence type="ECO:0000256" key="1">
    <source>
        <dbReference type="SAM" id="Coils"/>
    </source>
</evidence>
<keyword evidence="3" id="KW-1185">Reference proteome</keyword>
<dbReference type="EMBL" id="VFOK01000001">
    <property type="protein sequence ID" value="TQL32350.1"/>
    <property type="molecule type" value="Genomic_DNA"/>
</dbReference>
<dbReference type="RefSeq" id="WP_236022222.1">
    <property type="nucleotide sequence ID" value="NZ_CAJTBP010000001.1"/>
</dbReference>
<feature type="coiled-coil region" evidence="1">
    <location>
        <begin position="65"/>
        <end position="99"/>
    </location>
</feature>
<evidence type="ECO:0000313" key="3">
    <source>
        <dbReference type="Proteomes" id="UP000318336"/>
    </source>
</evidence>
<sequence>MIALLLALLVVVVGLAVAIAIGRIPVTGMDDAPSTSPFDPLPEGQVTDEDLQRLRFDQTLRGYRMSQVDATLDRLRDELRDKDREIARLRGDVDTYAERDYSERDADAYSEDT</sequence>
<dbReference type="Proteomes" id="UP000318336">
    <property type="component" value="Unassembled WGS sequence"/>
</dbReference>
<organism evidence="2 3">
    <name type="scientific">Barrientosiimonas humi</name>
    <dbReference type="NCBI Taxonomy" id="999931"/>
    <lineage>
        <taxon>Bacteria</taxon>
        <taxon>Bacillati</taxon>
        <taxon>Actinomycetota</taxon>
        <taxon>Actinomycetes</taxon>
        <taxon>Micrococcales</taxon>
        <taxon>Dermacoccaceae</taxon>
        <taxon>Barrientosiimonas</taxon>
    </lineage>
</organism>
<protein>
    <submittedName>
        <fullName evidence="2">DivIVA domain-containing protein</fullName>
    </submittedName>
</protein>
<comment type="caution">
    <text evidence="2">The sequence shown here is derived from an EMBL/GenBank/DDBJ whole genome shotgun (WGS) entry which is preliminary data.</text>
</comment>
<proteinExistence type="predicted"/>
<keyword evidence="1" id="KW-0175">Coiled coil</keyword>
<dbReference type="InterPro" id="IPR019933">
    <property type="entry name" value="DivIVA_domain"/>
</dbReference>